<reference evidence="2 3" key="1">
    <citation type="journal article" date="2015" name="Microbiome">
        <title>Genomic resolution of linkages in carbon, nitrogen, and sulfur cycling among widespread estuary sediment bacteria.</title>
        <authorList>
            <person name="Baker B.J."/>
            <person name="Lazar C.S."/>
            <person name="Teske A.P."/>
            <person name="Dick G.J."/>
        </authorList>
    </citation>
    <scope>NUCLEOTIDE SEQUENCE [LARGE SCALE GENOMIC DNA]</scope>
    <source>
        <strain evidence="2">SM23_40</strain>
    </source>
</reference>
<keyword evidence="1" id="KW-0812">Transmembrane</keyword>
<evidence type="ECO:0000256" key="1">
    <source>
        <dbReference type="SAM" id="Phobius"/>
    </source>
</evidence>
<evidence type="ECO:0000313" key="2">
    <source>
        <dbReference type="EMBL" id="KPK67340.1"/>
    </source>
</evidence>
<keyword evidence="1" id="KW-1133">Transmembrane helix</keyword>
<keyword evidence="1" id="KW-0472">Membrane</keyword>
<sequence length="74" mass="8530">MTGEEPPRKEMPPPMYWAVFPCITFPVIVGEEFWQETAPPSPAHPFWIVNPCTVALGVSLFWKMNPRWGFELLP</sequence>
<protein>
    <submittedName>
        <fullName evidence="2">Uncharacterized protein</fullName>
    </submittedName>
</protein>
<dbReference type="Proteomes" id="UP000051717">
    <property type="component" value="Unassembled WGS sequence"/>
</dbReference>
<name>A0A0S8G5X3_UNCT6</name>
<gene>
    <name evidence="2" type="ORF">AMJ82_10825</name>
</gene>
<evidence type="ECO:0000313" key="3">
    <source>
        <dbReference type="Proteomes" id="UP000051717"/>
    </source>
</evidence>
<comment type="caution">
    <text evidence="2">The sequence shown here is derived from an EMBL/GenBank/DDBJ whole genome shotgun (WGS) entry which is preliminary data.</text>
</comment>
<feature type="transmembrane region" description="Helical" evidence="1">
    <location>
        <begin position="15"/>
        <end position="34"/>
    </location>
</feature>
<feature type="transmembrane region" description="Helical" evidence="1">
    <location>
        <begin position="46"/>
        <end position="64"/>
    </location>
</feature>
<accession>A0A0S8G5X3</accession>
<dbReference type="EMBL" id="LJUI01000133">
    <property type="protein sequence ID" value="KPK67340.1"/>
    <property type="molecule type" value="Genomic_DNA"/>
</dbReference>
<proteinExistence type="predicted"/>
<dbReference type="AlphaFoldDB" id="A0A0S8G5X3"/>
<organism evidence="2 3">
    <name type="scientific">candidate division TA06 bacterium SM23_40</name>
    <dbReference type="NCBI Taxonomy" id="1703774"/>
    <lineage>
        <taxon>Bacteria</taxon>
        <taxon>Bacteria division TA06</taxon>
    </lineage>
</organism>